<evidence type="ECO:0000256" key="3">
    <source>
        <dbReference type="ARBA" id="ARBA00022630"/>
    </source>
</evidence>
<dbReference type="GO" id="GO:0033539">
    <property type="term" value="P:fatty acid beta-oxidation using acyl-CoA dehydrogenase"/>
    <property type="evidence" value="ECO:0007669"/>
    <property type="project" value="TreeGrafter"/>
</dbReference>
<dbReference type="SUPFAM" id="SSF52402">
    <property type="entry name" value="Adenine nucleotide alpha hydrolases-like"/>
    <property type="match status" value="1"/>
</dbReference>
<organism evidence="8 9">
    <name type="scientific">Pseudothermotoga lettingae (strain ATCC BAA-301 / DSM 14385 / NBRC 107922 / TMO)</name>
    <name type="common">Thermotoga lettingae</name>
    <dbReference type="NCBI Taxonomy" id="416591"/>
    <lineage>
        <taxon>Bacteria</taxon>
        <taxon>Thermotogati</taxon>
        <taxon>Thermotogota</taxon>
        <taxon>Thermotogae</taxon>
        <taxon>Thermotogales</taxon>
        <taxon>Thermotogaceae</taxon>
        <taxon>Pseudothermotoga</taxon>
    </lineage>
</organism>
<evidence type="ECO:0000256" key="1">
    <source>
        <dbReference type="ARBA" id="ARBA00005817"/>
    </source>
</evidence>
<dbReference type="CDD" id="cd01715">
    <property type="entry name" value="ETF_alpha"/>
    <property type="match status" value="1"/>
</dbReference>
<sequence length="334" mass="36308">MGVWVISEYRETLQRVSMELIGKARELSDELNEELTAVVLGWKISDCADFLIQHGADHVIFIEHELLQHYTAGGYTKVLSKLINERKPSIVLIGATHIGRDLAPRLAARLKTGLTADCTHLEIDPNTKNLLMTRPAFSGNLMATIECPVHRPQMATVRPGVFPMPCANPSRKGTVESIEPDLSDEDLLVIVEKVMKIEKSSIDISEAKIVVSGGRGVGSKKGFDILHELAEALGGTVAGSRGAVEAGWIEKEKQVGQTGKIIKPKLYIACGISGAIQHIAGMHESEYIIAINKDPEAPIMSIADLAVVGDLHKIVPQLTKLIREHKLSCKALIA</sequence>
<reference evidence="8 9" key="2">
    <citation type="journal article" date="2009" name="Proc. Natl. Acad. Sci. U.S.A.">
        <title>On the chimeric nature, thermophilic origin, and phylogenetic placement of the Thermotogales.</title>
        <authorList>
            <person name="Zhaxybayeva O."/>
            <person name="Swithers K.S."/>
            <person name="Lapierre P."/>
            <person name="Fournier G.P."/>
            <person name="Bickhart D.M."/>
            <person name="DeBoy R.T."/>
            <person name="Nelson K.E."/>
            <person name="Nesbo C.L."/>
            <person name="Doolittle W.F."/>
            <person name="Gogarten J.P."/>
            <person name="Noll K.M."/>
        </authorList>
    </citation>
    <scope>NUCLEOTIDE SEQUENCE [LARGE SCALE GENOMIC DNA]</scope>
    <source>
        <strain evidence="9">ATCC BAA-301 / DSM 14385 / NBRC 107922 / TMO</strain>
    </source>
</reference>
<dbReference type="GO" id="GO:0050660">
    <property type="term" value="F:flavin adenine dinucleotide binding"/>
    <property type="evidence" value="ECO:0007669"/>
    <property type="project" value="InterPro"/>
</dbReference>
<dbReference type="Pfam" id="PF00766">
    <property type="entry name" value="ETF_alpha"/>
    <property type="match status" value="1"/>
</dbReference>
<dbReference type="PANTHER" id="PTHR43153">
    <property type="entry name" value="ELECTRON TRANSFER FLAVOPROTEIN ALPHA"/>
    <property type="match status" value="1"/>
</dbReference>
<keyword evidence="9" id="KW-1185">Reference proteome</keyword>
<dbReference type="EMBL" id="CP000812">
    <property type="protein sequence ID" value="ABV34387.1"/>
    <property type="molecule type" value="Genomic_DNA"/>
</dbReference>
<evidence type="ECO:0000313" key="9">
    <source>
        <dbReference type="Proteomes" id="UP000002016"/>
    </source>
</evidence>
<name>A8F8A3_PSELT</name>
<comment type="cofactor">
    <cofactor evidence="6">
        <name>FAD</name>
        <dbReference type="ChEBI" id="CHEBI:57692"/>
    </cofactor>
    <text evidence="6">Binds 1 FAD per dimer.</text>
</comment>
<dbReference type="PANTHER" id="PTHR43153:SF1">
    <property type="entry name" value="ELECTRON TRANSFER FLAVOPROTEIN SUBUNIT ALPHA, MITOCHONDRIAL"/>
    <property type="match status" value="1"/>
</dbReference>
<evidence type="ECO:0000256" key="4">
    <source>
        <dbReference type="ARBA" id="ARBA00022827"/>
    </source>
</evidence>
<dbReference type="InterPro" id="IPR014729">
    <property type="entry name" value="Rossmann-like_a/b/a_fold"/>
</dbReference>
<dbReference type="InterPro" id="IPR001308">
    <property type="entry name" value="ETF_a/FixB"/>
</dbReference>
<dbReference type="GO" id="GO:0009055">
    <property type="term" value="F:electron transfer activity"/>
    <property type="evidence" value="ECO:0007669"/>
    <property type="project" value="InterPro"/>
</dbReference>
<feature type="binding site" evidence="6">
    <location>
        <begin position="240"/>
        <end position="241"/>
    </location>
    <ligand>
        <name>FAD</name>
        <dbReference type="ChEBI" id="CHEBI:57692"/>
    </ligand>
</feature>
<evidence type="ECO:0000313" key="8">
    <source>
        <dbReference type="EMBL" id="ABV34387.1"/>
    </source>
</evidence>
<keyword evidence="3" id="KW-0285">Flavoprotein</keyword>
<dbReference type="HOGENOM" id="CLU_034178_1_1_0"/>
<evidence type="ECO:0000256" key="6">
    <source>
        <dbReference type="PIRSR" id="PIRSR000089-1"/>
    </source>
</evidence>
<evidence type="ECO:0000256" key="5">
    <source>
        <dbReference type="ARBA" id="ARBA00022982"/>
    </source>
</evidence>
<keyword evidence="5" id="KW-0249">Electron transport</keyword>
<dbReference type="Proteomes" id="UP000002016">
    <property type="component" value="Chromosome"/>
</dbReference>
<dbReference type="PIRSF" id="PIRSF000089">
    <property type="entry name" value="Electra_flavoP_a"/>
    <property type="match status" value="1"/>
</dbReference>
<dbReference type="FunFam" id="3.40.50.1220:FF:000001">
    <property type="entry name" value="Electron transfer flavoprotein, alpha subunit"/>
    <property type="match status" value="1"/>
</dbReference>
<keyword evidence="4 6" id="KW-0274">FAD</keyword>
<evidence type="ECO:0000259" key="7">
    <source>
        <dbReference type="SMART" id="SM00893"/>
    </source>
</evidence>
<feature type="binding site" evidence="6">
    <location>
        <begin position="254"/>
        <end position="258"/>
    </location>
    <ligand>
        <name>FAD</name>
        <dbReference type="ChEBI" id="CHEBI:57692"/>
    </ligand>
</feature>
<feature type="binding site" evidence="6">
    <location>
        <position position="292"/>
    </location>
    <ligand>
        <name>FAD</name>
        <dbReference type="ChEBI" id="CHEBI:57692"/>
    </ligand>
</feature>
<dbReference type="Gene3D" id="3.40.50.1220">
    <property type="entry name" value="TPP-binding domain"/>
    <property type="match status" value="1"/>
</dbReference>
<dbReference type="OrthoDB" id="9770286at2"/>
<dbReference type="InterPro" id="IPR029035">
    <property type="entry name" value="DHS-like_NAD/FAD-binding_dom"/>
</dbReference>
<feature type="domain" description="Electron transfer flavoprotein alpha/beta-subunit N-terminal" evidence="7">
    <location>
        <begin position="3"/>
        <end position="191"/>
    </location>
</feature>
<dbReference type="SUPFAM" id="SSF52467">
    <property type="entry name" value="DHS-like NAD/FAD-binding domain"/>
    <property type="match status" value="1"/>
</dbReference>
<dbReference type="InterPro" id="IPR014731">
    <property type="entry name" value="ETF_asu_C"/>
</dbReference>
<comment type="similarity">
    <text evidence="1">Belongs to the ETF alpha-subunit/FixB family.</text>
</comment>
<dbReference type="Gene3D" id="3.40.50.620">
    <property type="entry name" value="HUPs"/>
    <property type="match status" value="1"/>
</dbReference>
<evidence type="ECO:0000256" key="2">
    <source>
        <dbReference type="ARBA" id="ARBA00022448"/>
    </source>
</evidence>
<accession>A8F8A3</accession>
<dbReference type="STRING" id="416591.Tlet_1833"/>
<protein>
    <submittedName>
        <fullName evidence="8">Electron transfer flavoprotein alpha subunit</fullName>
    </submittedName>
</protein>
<dbReference type="AlphaFoldDB" id="A8F8A3"/>
<dbReference type="InterPro" id="IPR014730">
    <property type="entry name" value="ETF_a/b_N"/>
</dbReference>
<dbReference type="eggNOG" id="COG2025">
    <property type="taxonomic scope" value="Bacteria"/>
</dbReference>
<feature type="binding site" evidence="6">
    <location>
        <position position="215"/>
    </location>
    <ligand>
        <name>FAD</name>
        <dbReference type="ChEBI" id="CHEBI:57692"/>
    </ligand>
</feature>
<gene>
    <name evidence="8" type="ordered locus">Tlet_1833</name>
</gene>
<dbReference type="Pfam" id="PF01012">
    <property type="entry name" value="ETF"/>
    <property type="match status" value="1"/>
</dbReference>
<dbReference type="RefSeq" id="WP_012003863.1">
    <property type="nucleotide sequence ID" value="NC_009828.1"/>
</dbReference>
<dbReference type="SMART" id="SM00893">
    <property type="entry name" value="ETF"/>
    <property type="match status" value="1"/>
</dbReference>
<reference evidence="8 9" key="1">
    <citation type="submission" date="2007-08" db="EMBL/GenBank/DDBJ databases">
        <title>Complete sequence of Thermotoga lettingae TMO.</title>
        <authorList>
            <consortium name="US DOE Joint Genome Institute"/>
            <person name="Copeland A."/>
            <person name="Lucas S."/>
            <person name="Lapidus A."/>
            <person name="Barry K."/>
            <person name="Glavina del Rio T."/>
            <person name="Dalin E."/>
            <person name="Tice H."/>
            <person name="Pitluck S."/>
            <person name="Foster B."/>
            <person name="Bruce D."/>
            <person name="Schmutz J."/>
            <person name="Larimer F."/>
            <person name="Land M."/>
            <person name="Hauser L."/>
            <person name="Kyrpides N."/>
            <person name="Mikhailova N."/>
            <person name="Nelson K."/>
            <person name="Gogarten J.P."/>
            <person name="Noll K."/>
            <person name="Richardson P."/>
        </authorList>
    </citation>
    <scope>NUCLEOTIDE SEQUENCE [LARGE SCALE GENOMIC DNA]</scope>
    <source>
        <strain evidence="9">ATCC BAA-301 / DSM 14385 / NBRC 107922 / TMO</strain>
    </source>
</reference>
<dbReference type="KEGG" id="tle:Tlet_1833"/>
<dbReference type="InterPro" id="IPR033947">
    <property type="entry name" value="ETF_alpha_N"/>
</dbReference>
<keyword evidence="2" id="KW-0813">Transport</keyword>
<feature type="binding site" evidence="6">
    <location>
        <begin position="271"/>
        <end position="278"/>
    </location>
    <ligand>
        <name>FAD</name>
        <dbReference type="ChEBI" id="CHEBI:57692"/>
    </ligand>
</feature>
<dbReference type="InterPro" id="IPR018206">
    <property type="entry name" value="ETF_asu_C_CS"/>
</dbReference>
<dbReference type="PROSITE" id="PS00696">
    <property type="entry name" value="ETF_ALPHA"/>
    <property type="match status" value="1"/>
</dbReference>
<proteinExistence type="inferred from homology"/>